<feature type="transmembrane region" description="Helical" evidence="13">
    <location>
        <begin position="210"/>
        <end position="234"/>
    </location>
</feature>
<dbReference type="RefSeq" id="XP_008058336.1">
    <property type="nucleotide sequence ID" value="XM_008060145.1"/>
</dbReference>
<name>A0A1U7TXE5_CARSF</name>
<dbReference type="GO" id="GO:0032729">
    <property type="term" value="P:positive regulation of type II interferon production"/>
    <property type="evidence" value="ECO:0007669"/>
    <property type="project" value="TreeGrafter"/>
</dbReference>
<evidence type="ECO:0000256" key="13">
    <source>
        <dbReference type="SAM" id="Phobius"/>
    </source>
</evidence>
<dbReference type="PANTHER" id="PTHR12080">
    <property type="entry name" value="SIGNALING LYMPHOCYTIC ACTIVATION MOLECULE"/>
    <property type="match status" value="1"/>
</dbReference>
<evidence type="ECO:0000313" key="16">
    <source>
        <dbReference type="Proteomes" id="UP000189704"/>
    </source>
</evidence>
<evidence type="ECO:0000256" key="6">
    <source>
        <dbReference type="ARBA" id="ARBA00022889"/>
    </source>
</evidence>
<keyword evidence="9" id="KW-1015">Disulfide bond</keyword>
<evidence type="ECO:0000256" key="12">
    <source>
        <dbReference type="SAM" id="MobiDB-lite"/>
    </source>
</evidence>
<feature type="compositionally biased region" description="Pro residues" evidence="12">
    <location>
        <begin position="327"/>
        <end position="339"/>
    </location>
</feature>
<dbReference type="GeneID" id="103262522"/>
<organism evidence="16 17">
    <name type="scientific">Carlito syrichta</name>
    <name type="common">Philippine tarsier</name>
    <name type="synonym">Tarsius syrichta</name>
    <dbReference type="NCBI Taxonomy" id="1868482"/>
    <lineage>
        <taxon>Eukaryota</taxon>
        <taxon>Metazoa</taxon>
        <taxon>Chordata</taxon>
        <taxon>Craniata</taxon>
        <taxon>Vertebrata</taxon>
        <taxon>Euteleostomi</taxon>
        <taxon>Mammalia</taxon>
        <taxon>Eutheria</taxon>
        <taxon>Euarchontoglires</taxon>
        <taxon>Primates</taxon>
        <taxon>Haplorrhini</taxon>
        <taxon>Tarsiiformes</taxon>
        <taxon>Tarsiidae</taxon>
        <taxon>Carlito</taxon>
    </lineage>
</organism>
<dbReference type="PRINTS" id="PR01870">
    <property type="entry name" value="CD2ANTIGEN"/>
</dbReference>
<protein>
    <submittedName>
        <fullName evidence="17">T-cell surface antigen CD2 isoform X1</fullName>
    </submittedName>
</protein>
<feature type="chain" id="PRO_5010571406" evidence="14">
    <location>
        <begin position="22"/>
        <end position="352"/>
    </location>
</feature>
<feature type="domain" description="Immunoglobulin C2-set" evidence="15">
    <location>
        <begin position="136"/>
        <end position="204"/>
    </location>
</feature>
<dbReference type="GO" id="GO:0098609">
    <property type="term" value="P:cell-cell adhesion"/>
    <property type="evidence" value="ECO:0007669"/>
    <property type="project" value="TreeGrafter"/>
</dbReference>
<dbReference type="KEGG" id="csyr:103262522"/>
<feature type="region of interest" description="Disordered" evidence="12">
    <location>
        <begin position="258"/>
        <end position="352"/>
    </location>
</feature>
<evidence type="ECO:0000256" key="14">
    <source>
        <dbReference type="SAM" id="SignalP"/>
    </source>
</evidence>
<dbReference type="InterPro" id="IPR015632">
    <property type="entry name" value="CD2"/>
</dbReference>
<dbReference type="Pfam" id="PF05790">
    <property type="entry name" value="C2-set"/>
    <property type="match status" value="1"/>
</dbReference>
<dbReference type="SUPFAM" id="SSF48726">
    <property type="entry name" value="Immunoglobulin"/>
    <property type="match status" value="2"/>
</dbReference>
<keyword evidence="11" id="KW-0393">Immunoglobulin domain</keyword>
<dbReference type="GO" id="GO:0005886">
    <property type="term" value="C:plasma membrane"/>
    <property type="evidence" value="ECO:0007669"/>
    <property type="project" value="UniProtKB-SubCell"/>
</dbReference>
<accession>A0A1U7TXE5</accession>
<evidence type="ECO:0000256" key="5">
    <source>
        <dbReference type="ARBA" id="ARBA00022737"/>
    </source>
</evidence>
<evidence type="ECO:0000256" key="7">
    <source>
        <dbReference type="ARBA" id="ARBA00022989"/>
    </source>
</evidence>
<dbReference type="GO" id="GO:0005102">
    <property type="term" value="F:signaling receptor binding"/>
    <property type="evidence" value="ECO:0007669"/>
    <property type="project" value="TreeGrafter"/>
</dbReference>
<dbReference type="CTD" id="914"/>
<keyword evidence="16" id="KW-1185">Reference proteome</keyword>
<evidence type="ECO:0000259" key="15">
    <source>
        <dbReference type="Pfam" id="PF05790"/>
    </source>
</evidence>
<evidence type="ECO:0000256" key="2">
    <source>
        <dbReference type="ARBA" id="ARBA00022475"/>
    </source>
</evidence>
<keyword evidence="4 14" id="KW-0732">Signal</keyword>
<dbReference type="InterPro" id="IPR008424">
    <property type="entry name" value="Ig_C2-set"/>
</dbReference>
<dbReference type="AlphaFoldDB" id="A0A1U7TXE5"/>
<evidence type="ECO:0000313" key="17">
    <source>
        <dbReference type="RefSeq" id="XP_008058336.1"/>
    </source>
</evidence>
<dbReference type="Gene3D" id="2.60.40.10">
    <property type="entry name" value="Immunoglobulins"/>
    <property type="match status" value="2"/>
</dbReference>
<keyword evidence="6" id="KW-0130">Cell adhesion</keyword>
<evidence type="ECO:0000256" key="10">
    <source>
        <dbReference type="ARBA" id="ARBA00023180"/>
    </source>
</evidence>
<evidence type="ECO:0000256" key="8">
    <source>
        <dbReference type="ARBA" id="ARBA00023136"/>
    </source>
</evidence>
<evidence type="ECO:0000256" key="9">
    <source>
        <dbReference type="ARBA" id="ARBA00023157"/>
    </source>
</evidence>
<feature type="signal peptide" evidence="14">
    <location>
        <begin position="1"/>
        <end position="21"/>
    </location>
</feature>
<keyword evidence="5" id="KW-0677">Repeat</keyword>
<gene>
    <name evidence="17" type="primary">CD2</name>
</gene>
<keyword evidence="2" id="KW-1003">Cell membrane</keyword>
<dbReference type="InterPro" id="IPR036179">
    <property type="entry name" value="Ig-like_dom_sf"/>
</dbReference>
<keyword evidence="7 13" id="KW-1133">Transmembrane helix</keyword>
<keyword evidence="10" id="KW-0325">Glycoprotein</keyword>
<comment type="subcellular location">
    <subcellularLocation>
        <location evidence="1">Cell membrane</location>
        <topology evidence="1">Single-pass type I membrane protein</topology>
    </subcellularLocation>
</comment>
<evidence type="ECO:0000256" key="11">
    <source>
        <dbReference type="ARBA" id="ARBA00023319"/>
    </source>
</evidence>
<proteinExistence type="predicted"/>
<sequence>MSFPCKMLASFLLICNFPAKGKLTCAEISNGTKVCGILHDHVNLDIPDFKMEGDIDDIRWENRTTKVARLKTHKGYSQTNSPYEVLANGTLKIRQLNVTSKGLYKVSVYNKGGKHIKEHTFDLTVQERVSKPKIFWTCKNASLTCEVTKGTDLELQLYQNGMLLTRGFQKVITRRWHTNQSAAFECVAKNKCSENSSKEAVICSEKGLDIYLIIGIGAGGTLLIVFVALLIFYISRRKKQNRRRNDEELEIRAHRVTVPSEERSRRLPQIPASSLQNPAASQPAPPPGHRAQAPGLRPLAPGHRVQQQPQKRPPPPSGTHAHQQKGPPLPRPRVQPKPPQGATENSLSPSSN</sequence>
<feature type="compositionally biased region" description="Low complexity" evidence="12">
    <location>
        <begin position="271"/>
        <end position="282"/>
    </location>
</feature>
<evidence type="ECO:0000256" key="1">
    <source>
        <dbReference type="ARBA" id="ARBA00004251"/>
    </source>
</evidence>
<evidence type="ECO:0000256" key="4">
    <source>
        <dbReference type="ARBA" id="ARBA00022729"/>
    </source>
</evidence>
<dbReference type="OrthoDB" id="8439544at2759"/>
<dbReference type="Proteomes" id="UP000189704">
    <property type="component" value="Unplaced"/>
</dbReference>
<keyword evidence="8 13" id="KW-0472">Membrane</keyword>
<keyword evidence="3 13" id="KW-0812">Transmembrane</keyword>
<dbReference type="InterPro" id="IPR015631">
    <property type="entry name" value="CD2/SLAM_rcpt"/>
</dbReference>
<evidence type="ECO:0000256" key="3">
    <source>
        <dbReference type="ARBA" id="ARBA00022692"/>
    </source>
</evidence>
<reference evidence="17" key="1">
    <citation type="submission" date="2025-08" db="UniProtKB">
        <authorList>
            <consortium name="RefSeq"/>
        </authorList>
    </citation>
    <scope>IDENTIFICATION</scope>
</reference>
<dbReference type="PANTHER" id="PTHR12080:SF54">
    <property type="entry name" value="T-CELL SURFACE ANTIGEN CD2"/>
    <property type="match status" value="1"/>
</dbReference>
<feature type="compositionally biased region" description="Polar residues" evidence="12">
    <location>
        <begin position="342"/>
        <end position="352"/>
    </location>
</feature>
<dbReference type="InterPro" id="IPR013783">
    <property type="entry name" value="Ig-like_fold"/>
</dbReference>